<dbReference type="InterPro" id="IPR039426">
    <property type="entry name" value="TonB-dep_rcpt-like"/>
</dbReference>
<dbReference type="InterPro" id="IPR012910">
    <property type="entry name" value="Plug_dom"/>
</dbReference>
<evidence type="ECO:0000313" key="13">
    <source>
        <dbReference type="Proteomes" id="UP001595616"/>
    </source>
</evidence>
<evidence type="ECO:0000256" key="6">
    <source>
        <dbReference type="ARBA" id="ARBA00023136"/>
    </source>
</evidence>
<keyword evidence="3 8" id="KW-1134">Transmembrane beta strand</keyword>
<dbReference type="Gene3D" id="2.60.40.1120">
    <property type="entry name" value="Carboxypeptidase-like, regulatory domain"/>
    <property type="match status" value="1"/>
</dbReference>
<name>A0ABV7Z190_9BACT</name>
<evidence type="ECO:0000313" key="12">
    <source>
        <dbReference type="EMBL" id="MFC3812260.1"/>
    </source>
</evidence>
<evidence type="ECO:0000259" key="11">
    <source>
        <dbReference type="Pfam" id="PF07715"/>
    </source>
</evidence>
<comment type="caution">
    <text evidence="12">The sequence shown here is derived from an EMBL/GenBank/DDBJ whole genome shotgun (WGS) entry which is preliminary data.</text>
</comment>
<evidence type="ECO:0000256" key="5">
    <source>
        <dbReference type="ARBA" id="ARBA00023077"/>
    </source>
</evidence>
<dbReference type="InterPro" id="IPR036942">
    <property type="entry name" value="Beta-barrel_TonB_sf"/>
</dbReference>
<organism evidence="12 13">
    <name type="scientific">Lacihabitans lacunae</name>
    <dbReference type="NCBI Taxonomy" id="1028214"/>
    <lineage>
        <taxon>Bacteria</taxon>
        <taxon>Pseudomonadati</taxon>
        <taxon>Bacteroidota</taxon>
        <taxon>Cytophagia</taxon>
        <taxon>Cytophagales</taxon>
        <taxon>Leadbetterellaceae</taxon>
        <taxon>Lacihabitans</taxon>
    </lineage>
</organism>
<proteinExistence type="inferred from homology"/>
<dbReference type="Gene3D" id="2.170.130.10">
    <property type="entry name" value="TonB-dependent receptor, plug domain"/>
    <property type="match status" value="1"/>
</dbReference>
<sequence length="1119" mass="121886">MANLDLIMDLKRCFKQAGPQRLNLKKDFLLFFIGILLVYTGELQAQNKATSGVVMDGSAIGGPLVGVNVTVKGSSTGTTTDLDGKFTLSGVKGTSTLVFSYVGYITQEVAVENKTNFTITLEPNMQTLEEVQIVSIGYGTVKKANLTGSIASISAGEISKLAVTNVGEALAGRLPGVRVQSLDGAPGSDIIIRVRGGGSISQDNAPLYVVDGLIVSNLNDIPPQDIESIDVLKDAATTAIYGSRASNGVIIVTTKSGKAGRTTVSFNTYMQQNTFPGERKYDVLSPYEFALMQYETAAMNGAAALAQFTKDYGYFDDLELYKSATPIDRQKEVLGQKGIFSRYQNINISGGTADTKLSLSYNGNNDKGLLPGSGVNRNAFNFKLNHKISKDLKIDLGARVTTNEVNGAGTSGSSSLRVSNLVTNRPTNGYADQITINPDNADQAYLEDFLLSQINPNDLVKQDWRKSTNNSYIFNGGLTWDILKNLRANSTVTLNKTFNETLRFYGPITSVALVNGGLPVGLKSNGISDSYRVTNTLNYDFKKMGKHNLNLLVGQEVNSFGGKNQTVQAGGFRPSVKPEELFANMQLGIPLYTSQSTSVNTDANIFSVFGRANYNYDDKYLLTATLRSDASSKFAKANNTGYFPAFSAAWRMSNEAFLKGSKVVDELKIRLSYGATGNDRIPSNSTSLLFAASDSRGPGFSNNLSSVYYQINAPGSVLYNPDLKWETTIGKNFGVDFSLLNSAITGSLDIYRNETKDLLVQAQIAPISGFKYQWKNVGNTSNQGIELGLSARIYDKKDYSLYVNANIGSNKFRIDKLDGTQFLFLQSNWASTDLNNYLDYYLEVGNEVGLIYGYKNDGYYKASDFSEYAGGKYILKKVDDNGKPLVDNSSSLGVPLRPGDLKLKDLNGDGIIDLNDRTIIGRTLPKATGGFGLTAKAKGFDISAFFNWSYGNDEYNAGKIAFNQLWASNGGSYLNMLNTMNSENRFTYIDVEGKYGPAGAVIKDLATLGEMNKDKTLWSGNMSFGTRKPVLTDWAVEDASYVRFSNLNIGYTVPVNIKLISKLRIYTTGTNLALWTKYSGFDPDANNSRSDGYQALTPGLDFSSYPKNRSYTLGLNVVF</sequence>
<keyword evidence="2 8" id="KW-0813">Transport</keyword>
<dbReference type="InterPro" id="IPR000531">
    <property type="entry name" value="Beta-barrel_TonB"/>
</dbReference>
<feature type="domain" description="TonB-dependent receptor plug" evidence="11">
    <location>
        <begin position="143"/>
        <end position="249"/>
    </location>
</feature>
<dbReference type="NCBIfam" id="TIGR04056">
    <property type="entry name" value="OMP_RagA_SusC"/>
    <property type="match status" value="1"/>
</dbReference>
<dbReference type="RefSeq" id="WP_379839128.1">
    <property type="nucleotide sequence ID" value="NZ_JBHRYQ010000001.1"/>
</dbReference>
<keyword evidence="5 9" id="KW-0798">TonB box</keyword>
<dbReference type="InterPro" id="IPR023997">
    <property type="entry name" value="TonB-dep_OMP_SusC/RagA_CS"/>
</dbReference>
<dbReference type="InterPro" id="IPR023996">
    <property type="entry name" value="TonB-dep_OMP_SusC/RagA"/>
</dbReference>
<evidence type="ECO:0000256" key="8">
    <source>
        <dbReference type="PROSITE-ProRule" id="PRU01360"/>
    </source>
</evidence>
<gene>
    <name evidence="12" type="ORF">ACFOOI_16480</name>
</gene>
<keyword evidence="4 8" id="KW-0812">Transmembrane</keyword>
<keyword evidence="13" id="KW-1185">Reference proteome</keyword>
<dbReference type="EMBL" id="JBHRYQ010000001">
    <property type="protein sequence ID" value="MFC3812260.1"/>
    <property type="molecule type" value="Genomic_DNA"/>
</dbReference>
<dbReference type="NCBIfam" id="TIGR04057">
    <property type="entry name" value="SusC_RagA_signa"/>
    <property type="match status" value="1"/>
</dbReference>
<dbReference type="InterPro" id="IPR037066">
    <property type="entry name" value="Plug_dom_sf"/>
</dbReference>
<evidence type="ECO:0000256" key="1">
    <source>
        <dbReference type="ARBA" id="ARBA00004571"/>
    </source>
</evidence>
<accession>A0ABV7Z190</accession>
<comment type="subcellular location">
    <subcellularLocation>
        <location evidence="1 8">Cell outer membrane</location>
        <topology evidence="1 8">Multi-pass membrane protein</topology>
    </subcellularLocation>
</comment>
<dbReference type="Pfam" id="PF07715">
    <property type="entry name" value="Plug"/>
    <property type="match status" value="1"/>
</dbReference>
<dbReference type="PROSITE" id="PS52016">
    <property type="entry name" value="TONB_DEPENDENT_REC_3"/>
    <property type="match status" value="1"/>
</dbReference>
<evidence type="ECO:0000256" key="2">
    <source>
        <dbReference type="ARBA" id="ARBA00022448"/>
    </source>
</evidence>
<dbReference type="Pfam" id="PF13715">
    <property type="entry name" value="CarbopepD_reg_2"/>
    <property type="match status" value="1"/>
</dbReference>
<evidence type="ECO:0000256" key="7">
    <source>
        <dbReference type="ARBA" id="ARBA00023237"/>
    </source>
</evidence>
<comment type="similarity">
    <text evidence="8 9">Belongs to the TonB-dependent receptor family.</text>
</comment>
<dbReference type="SUPFAM" id="SSF56935">
    <property type="entry name" value="Porins"/>
    <property type="match status" value="1"/>
</dbReference>
<evidence type="ECO:0000256" key="3">
    <source>
        <dbReference type="ARBA" id="ARBA00022452"/>
    </source>
</evidence>
<keyword evidence="7 8" id="KW-0998">Cell outer membrane</keyword>
<keyword evidence="6 8" id="KW-0472">Membrane</keyword>
<protein>
    <submittedName>
        <fullName evidence="12">SusC/RagA family TonB-linked outer membrane protein</fullName>
    </submittedName>
</protein>
<dbReference type="Proteomes" id="UP001595616">
    <property type="component" value="Unassembled WGS sequence"/>
</dbReference>
<evidence type="ECO:0000256" key="4">
    <source>
        <dbReference type="ARBA" id="ARBA00022692"/>
    </source>
</evidence>
<reference evidence="13" key="1">
    <citation type="journal article" date="2019" name="Int. J. Syst. Evol. Microbiol.">
        <title>The Global Catalogue of Microorganisms (GCM) 10K type strain sequencing project: providing services to taxonomists for standard genome sequencing and annotation.</title>
        <authorList>
            <consortium name="The Broad Institute Genomics Platform"/>
            <consortium name="The Broad Institute Genome Sequencing Center for Infectious Disease"/>
            <person name="Wu L."/>
            <person name="Ma J."/>
        </authorList>
    </citation>
    <scope>NUCLEOTIDE SEQUENCE [LARGE SCALE GENOMIC DNA]</scope>
    <source>
        <strain evidence="13">CECT 7956</strain>
    </source>
</reference>
<evidence type="ECO:0000256" key="9">
    <source>
        <dbReference type="RuleBase" id="RU003357"/>
    </source>
</evidence>
<feature type="domain" description="TonB-dependent receptor-like beta-barrel" evidence="10">
    <location>
        <begin position="426"/>
        <end position="863"/>
    </location>
</feature>
<dbReference type="SUPFAM" id="SSF49464">
    <property type="entry name" value="Carboxypeptidase regulatory domain-like"/>
    <property type="match status" value="1"/>
</dbReference>
<dbReference type="Gene3D" id="2.40.170.20">
    <property type="entry name" value="TonB-dependent receptor, beta-barrel domain"/>
    <property type="match status" value="1"/>
</dbReference>
<dbReference type="InterPro" id="IPR008969">
    <property type="entry name" value="CarboxyPept-like_regulatory"/>
</dbReference>
<evidence type="ECO:0000259" key="10">
    <source>
        <dbReference type="Pfam" id="PF00593"/>
    </source>
</evidence>
<dbReference type="Pfam" id="PF00593">
    <property type="entry name" value="TonB_dep_Rec_b-barrel"/>
    <property type="match status" value="1"/>
</dbReference>